<dbReference type="Proteomes" id="UP000007050">
    <property type="component" value="Chromosome"/>
</dbReference>
<evidence type="ECO:0008006" key="4">
    <source>
        <dbReference type="Google" id="ProtNLM"/>
    </source>
</evidence>
<dbReference type="PATRIC" id="fig|717961.3.peg.1409"/>
<gene>
    <name evidence="2" type="ORF">ES1_13240</name>
</gene>
<keyword evidence="1" id="KW-0472">Membrane</keyword>
<evidence type="ECO:0000313" key="3">
    <source>
        <dbReference type="Proteomes" id="UP000007050"/>
    </source>
</evidence>
<evidence type="ECO:0000256" key="1">
    <source>
        <dbReference type="SAM" id="Phobius"/>
    </source>
</evidence>
<reference evidence="2 3" key="2">
    <citation type="submission" date="2010-03" db="EMBL/GenBank/DDBJ databases">
        <authorList>
            <person name="Pajon A."/>
        </authorList>
    </citation>
    <scope>NUCLEOTIDE SEQUENCE [LARGE SCALE GENOMIC DNA]</scope>
    <source>
        <strain evidence="2 3">V10Sc8a</strain>
    </source>
</reference>
<accession>D4MKN0</accession>
<protein>
    <recommendedName>
        <fullName evidence="4">TrbL/VirB6 plasmid conjugal transfer protein</fullName>
    </recommendedName>
</protein>
<feature type="transmembrane region" description="Helical" evidence="1">
    <location>
        <begin position="113"/>
        <end position="136"/>
    </location>
</feature>
<keyword evidence="1" id="KW-0812">Transmembrane</keyword>
<dbReference type="KEGG" id="esr:ES1_13240"/>
<feature type="transmembrane region" description="Helical" evidence="1">
    <location>
        <begin position="20"/>
        <end position="42"/>
    </location>
</feature>
<name>D4MKN0_9FIRM</name>
<dbReference type="HOGENOM" id="CLU_080674_0_0_9"/>
<feature type="transmembrane region" description="Helical" evidence="1">
    <location>
        <begin position="54"/>
        <end position="76"/>
    </location>
</feature>
<organism evidence="2 3">
    <name type="scientific">[Eubacterium] siraeum V10Sc8a</name>
    <dbReference type="NCBI Taxonomy" id="717961"/>
    <lineage>
        <taxon>Bacteria</taxon>
        <taxon>Bacillati</taxon>
        <taxon>Bacillota</taxon>
        <taxon>Clostridia</taxon>
        <taxon>Eubacteriales</taxon>
        <taxon>Oscillospiraceae</taxon>
        <taxon>Oscillospiraceae incertae sedis</taxon>
    </lineage>
</organism>
<reference evidence="2 3" key="1">
    <citation type="submission" date="2010-03" db="EMBL/GenBank/DDBJ databases">
        <title>The genome sequence of Eubacterium siraeum V10Sc8a.</title>
        <authorList>
            <consortium name="metaHIT consortium -- http://www.metahit.eu/"/>
            <person name="Pajon A."/>
            <person name="Turner K."/>
            <person name="Parkhill J."/>
            <person name="Duncan S."/>
            <person name="Flint H."/>
        </authorList>
    </citation>
    <scope>NUCLEOTIDE SEQUENCE [LARGE SCALE GENOMIC DNA]</scope>
    <source>
        <strain evidence="2 3">V10Sc8a</strain>
    </source>
</reference>
<feature type="transmembrane region" description="Helical" evidence="1">
    <location>
        <begin position="174"/>
        <end position="195"/>
    </location>
</feature>
<sequence length="252" mass="27080">MNATGNALFGMPWVKQIVQLFSNFGWALYIVGIVVALFDFAIESQNGRGDPKALALNIIKGFFAVNLFCVVPVQLYGFTVSLQSSMSADMTGLISPEGSGTLLNACLDTINTFLFGPLLGILIAIMMGFAVIKVFFASIKRGGILLIQIAVGAMYMFSVPRGYTDGFIMWVKQVIATCLTAFLQSTMLVCGLILFKDYWLLGLGVMLAAGEIPRIAGLFGLETAARPNINGVINTAQSAVHLKQMVTSVAKK</sequence>
<keyword evidence="1" id="KW-1133">Transmembrane helix</keyword>
<dbReference type="BioCyc" id="ESIR717961:G136L-1088-MONOMER"/>
<feature type="transmembrane region" description="Helical" evidence="1">
    <location>
        <begin position="143"/>
        <end position="162"/>
    </location>
</feature>
<dbReference type="Pfam" id="PF19511">
    <property type="entry name" value="TrbL_5"/>
    <property type="match status" value="1"/>
</dbReference>
<evidence type="ECO:0000313" key="2">
    <source>
        <dbReference type="EMBL" id="CBL34313.1"/>
    </source>
</evidence>
<dbReference type="AlphaFoldDB" id="D4MKN0"/>
<dbReference type="EMBL" id="FP929059">
    <property type="protein sequence ID" value="CBL34313.1"/>
    <property type="molecule type" value="Genomic_DNA"/>
</dbReference>
<proteinExistence type="predicted"/>
<dbReference type="InterPro" id="IPR046108">
    <property type="entry name" value="TrbL_5"/>
</dbReference>